<keyword evidence="2" id="KW-1185">Reference proteome</keyword>
<gene>
    <name evidence="1" type="ORF">RRG08_061147</name>
</gene>
<accession>A0AAE0XDD3</accession>
<dbReference type="AlphaFoldDB" id="A0AAE0XDD3"/>
<evidence type="ECO:0000313" key="1">
    <source>
        <dbReference type="EMBL" id="KAK3690706.1"/>
    </source>
</evidence>
<reference evidence="1" key="1">
    <citation type="journal article" date="2023" name="G3 (Bethesda)">
        <title>A reference genome for the long-term kleptoplast-retaining sea slug Elysia crispata morphotype clarki.</title>
        <authorList>
            <person name="Eastman K.E."/>
            <person name="Pendleton A.L."/>
            <person name="Shaikh M.A."/>
            <person name="Suttiyut T."/>
            <person name="Ogas R."/>
            <person name="Tomko P."/>
            <person name="Gavelis G."/>
            <person name="Widhalm J.R."/>
            <person name="Wisecaver J.H."/>
        </authorList>
    </citation>
    <scope>NUCLEOTIDE SEQUENCE</scope>
    <source>
        <strain evidence="1">ECLA1</strain>
    </source>
</reference>
<sequence>MDTEVRNSSVLSYASMVTGAGGIQYIFTPLLQITQDKQNRDILAMDSRTDSGQELEISILSCWAIPASSVRAVAAVPSFSRGRAAFSSRGGSLRDSFITQSELWPRYHRSLESGFQQQRREPQRQFYHSVRAVAAVPSFSRGRAAFSSRGGSLRDSFITQSELWPRYHRSLEVERLSAAEEEPQRQFYPSVRAVAAVPSFSRGRAAFSSRGGSLRDSFIPQSELWPRYHRSLEVERLSAAEEGASETVLSLSPSCGRVRAVAAVPSFSRGRAAFSSRGGSLRDSFITQSELWPRYHRSLESGFQQQRRKPQRQFYPSVRAVAAVPSFSRGRAAFSSRGGSLRDSFITQSELWPRYHRSLESGFQQQRRKPQRQFYHSVRAVAAVPSFSRGRAAFSSRGGSLRDSFITQSELWPRYHRSLESGFQQQRREPQRQFYPSVRAVAAVPSFSRGRAASSSRGGSLRDSFITQSELWPRYHRSLESGFQQQRREPQRQFYPSVRAVAAVPSFSRGRAAFSSRGGSLRDSFITQSELWPRYHRSLESGFQQQRREPQRQFYPSVRAVAAVPSFSRGRAAFSSRGGSLRDSFITQSELWPRYHRSLEVERLSAAEEGASETVLSLSPSCGRGTIVL</sequence>
<organism evidence="1 2">
    <name type="scientific">Elysia crispata</name>
    <name type="common">lettuce slug</name>
    <dbReference type="NCBI Taxonomy" id="231223"/>
    <lineage>
        <taxon>Eukaryota</taxon>
        <taxon>Metazoa</taxon>
        <taxon>Spiralia</taxon>
        <taxon>Lophotrochozoa</taxon>
        <taxon>Mollusca</taxon>
        <taxon>Gastropoda</taxon>
        <taxon>Heterobranchia</taxon>
        <taxon>Euthyneura</taxon>
        <taxon>Panpulmonata</taxon>
        <taxon>Sacoglossa</taxon>
        <taxon>Placobranchoidea</taxon>
        <taxon>Plakobranchidae</taxon>
        <taxon>Elysia</taxon>
    </lineage>
</organism>
<comment type="caution">
    <text evidence="1">The sequence shown here is derived from an EMBL/GenBank/DDBJ whole genome shotgun (WGS) entry which is preliminary data.</text>
</comment>
<dbReference type="Proteomes" id="UP001283361">
    <property type="component" value="Unassembled WGS sequence"/>
</dbReference>
<proteinExistence type="predicted"/>
<name>A0AAE0XDD3_9GAST</name>
<protein>
    <submittedName>
        <fullName evidence="1">Uncharacterized protein</fullName>
    </submittedName>
</protein>
<evidence type="ECO:0000313" key="2">
    <source>
        <dbReference type="Proteomes" id="UP001283361"/>
    </source>
</evidence>
<dbReference type="EMBL" id="JAWDGP010008107">
    <property type="protein sequence ID" value="KAK3690706.1"/>
    <property type="molecule type" value="Genomic_DNA"/>
</dbReference>